<keyword evidence="1" id="KW-0812">Transmembrane</keyword>
<evidence type="ECO:0000313" key="3">
    <source>
        <dbReference type="WBParaSite" id="ASIM_0001867601-mRNA-1"/>
    </source>
</evidence>
<proteinExistence type="predicted"/>
<evidence type="ECO:0000259" key="2">
    <source>
        <dbReference type="Pfam" id="PF23000"/>
    </source>
</evidence>
<name>A0A0M3KCH6_ANISI</name>
<keyword evidence="1" id="KW-1133">Transmembrane helix</keyword>
<protein>
    <submittedName>
        <fullName evidence="3">Chitin synthase 2 (inferred by orthology to a C. elegans protein)</fullName>
    </submittedName>
</protein>
<feature type="transmembrane region" description="Helical" evidence="1">
    <location>
        <begin position="60"/>
        <end position="83"/>
    </location>
</feature>
<feature type="transmembrane region" description="Helical" evidence="1">
    <location>
        <begin position="115"/>
        <end position="137"/>
    </location>
</feature>
<dbReference type="Pfam" id="PF23000">
    <property type="entry name" value="ChitinSynthase_IV_N"/>
    <property type="match status" value="1"/>
</dbReference>
<evidence type="ECO:0000256" key="1">
    <source>
        <dbReference type="SAM" id="Phobius"/>
    </source>
</evidence>
<keyword evidence="1" id="KW-0472">Membrane</keyword>
<feature type="transmembrane region" description="Helical" evidence="1">
    <location>
        <begin position="89"/>
        <end position="108"/>
    </location>
</feature>
<feature type="transmembrane region" description="Helical" evidence="1">
    <location>
        <begin position="6"/>
        <end position="27"/>
    </location>
</feature>
<accession>A0A0M3KCH6</accession>
<feature type="transmembrane region" description="Helical" evidence="1">
    <location>
        <begin position="149"/>
        <end position="167"/>
    </location>
</feature>
<sequence>LKISCFFVLFILTLTSATIAKSAFLLMTSAIGSAGHNVTICNDKIPEGSTNRIRILPQHVVKWVFIIESLHAAGIGILVFRIFPNIDAVTAAMLTNSLCLILCILSLLSRKPKRLTMLLIFFDLGCIVAQSTDFWAWPALNHSLYPYSWTVPVSLLLISLAWWPNFVHPQSMFPPIRALANFAITLNETRSKTYVFVSVWKCLIYLLAILLFIPTRLPFEQLVQSDPFGEKIITISAYNMNQTQLNKFYDRMKETESYPYYGLYLSFSYAIMHAQQF</sequence>
<feature type="transmembrane region" description="Helical" evidence="1">
    <location>
        <begin position="194"/>
        <end position="213"/>
    </location>
</feature>
<dbReference type="InterPro" id="IPR055120">
    <property type="entry name" value="Chs-1/2_IV_N"/>
</dbReference>
<reference evidence="3" key="1">
    <citation type="submission" date="2017-02" db="UniProtKB">
        <authorList>
            <consortium name="WormBaseParasite"/>
        </authorList>
    </citation>
    <scope>IDENTIFICATION</scope>
</reference>
<feature type="domain" description="Chitin synthase chs-1/2 N-terminal putative transporter" evidence="2">
    <location>
        <begin position="59"/>
        <end position="222"/>
    </location>
</feature>
<organism evidence="3">
    <name type="scientific">Anisakis simplex</name>
    <name type="common">Herring worm</name>
    <dbReference type="NCBI Taxonomy" id="6269"/>
    <lineage>
        <taxon>Eukaryota</taxon>
        <taxon>Metazoa</taxon>
        <taxon>Ecdysozoa</taxon>
        <taxon>Nematoda</taxon>
        <taxon>Chromadorea</taxon>
        <taxon>Rhabditida</taxon>
        <taxon>Spirurina</taxon>
        <taxon>Ascaridomorpha</taxon>
        <taxon>Ascaridoidea</taxon>
        <taxon>Anisakidae</taxon>
        <taxon>Anisakis</taxon>
        <taxon>Anisakis simplex complex</taxon>
    </lineage>
</organism>
<dbReference type="WBParaSite" id="ASIM_0001867601-mRNA-1">
    <property type="protein sequence ID" value="ASIM_0001867601-mRNA-1"/>
    <property type="gene ID" value="ASIM_0001867601"/>
</dbReference>
<dbReference type="AlphaFoldDB" id="A0A0M3KCH6"/>